<comment type="caution">
    <text evidence="2">The sequence shown here is derived from an EMBL/GenBank/DDBJ whole genome shotgun (WGS) entry which is preliminary data.</text>
</comment>
<dbReference type="EMBL" id="PUFN01000020">
    <property type="protein sequence ID" value="TDG71515.1"/>
    <property type="molecule type" value="Genomic_DNA"/>
</dbReference>
<dbReference type="OrthoDB" id="9866596at2"/>
<dbReference type="Proteomes" id="UP000747013">
    <property type="component" value="Unassembled WGS sequence"/>
</dbReference>
<reference evidence="2 3" key="1">
    <citation type="journal article" date="2019" name="Appl. Microbiol. Biotechnol.">
        <title>Uncovering carbohydrate metabolism through a genotype-phenotype association study of 56 lactic acid bacteria genomes.</title>
        <authorList>
            <person name="Buron-Moles G."/>
            <person name="Chailyan A."/>
            <person name="Dolejs I."/>
            <person name="Forster J."/>
            <person name="Miks M.H."/>
        </authorList>
    </citation>
    <scope>NUCLEOTIDE SEQUENCE [LARGE SCALE GENOMIC DNA]</scope>
    <source>
        <strain evidence="2 3">ATCC 29644</strain>
    </source>
</reference>
<gene>
    <name evidence="2" type="ORF">C5L30_000164</name>
    <name evidence="1" type="ORF">K8V88_04735</name>
</gene>
<reference evidence="1" key="4">
    <citation type="submission" date="2021-09" db="EMBL/GenBank/DDBJ databases">
        <authorList>
            <person name="Gilroy R."/>
        </authorList>
    </citation>
    <scope>NUCLEOTIDE SEQUENCE</scope>
    <source>
        <strain evidence="1">7886</strain>
    </source>
</reference>
<reference evidence="1" key="3">
    <citation type="journal article" date="2021" name="PeerJ">
        <title>Extensive microbial diversity within the chicken gut microbiome revealed by metagenomics and culture.</title>
        <authorList>
            <person name="Gilroy R."/>
            <person name="Ravi A."/>
            <person name="Getino M."/>
            <person name="Pursley I."/>
            <person name="Horton D.L."/>
            <person name="Alikhan N.F."/>
            <person name="Baker D."/>
            <person name="Gharbi K."/>
            <person name="Hall N."/>
            <person name="Watson M."/>
            <person name="Adriaenssens E.M."/>
            <person name="Foster-Nyarko E."/>
            <person name="Jarju S."/>
            <person name="Secka A."/>
            <person name="Antonio M."/>
            <person name="Oren A."/>
            <person name="Chaudhuri R.R."/>
            <person name="La Ragione R."/>
            <person name="Hildebrand F."/>
            <person name="Pallen M.J."/>
        </authorList>
    </citation>
    <scope>NUCLEOTIDE SEQUENCE</scope>
    <source>
        <strain evidence="1">7886</strain>
    </source>
</reference>
<dbReference type="EMBL" id="DYWC01000105">
    <property type="protein sequence ID" value="HJF86727.1"/>
    <property type="molecule type" value="Genomic_DNA"/>
</dbReference>
<evidence type="ECO:0000313" key="3">
    <source>
        <dbReference type="Proteomes" id="UP000295257"/>
    </source>
</evidence>
<dbReference type="RefSeq" id="WP_010021005.1">
    <property type="nucleotide sequence ID" value="NZ_PUFN01000020.1"/>
</dbReference>
<evidence type="ECO:0000313" key="2">
    <source>
        <dbReference type="EMBL" id="TDG71515.1"/>
    </source>
</evidence>
<protein>
    <submittedName>
        <fullName evidence="2">Uncharacterized protein</fullName>
    </submittedName>
</protein>
<dbReference type="Proteomes" id="UP000295257">
    <property type="component" value="Unassembled WGS sequence"/>
</dbReference>
<organism evidence="2 3">
    <name type="scientific">Companilactobacillus farciminis</name>
    <dbReference type="NCBI Taxonomy" id="1612"/>
    <lineage>
        <taxon>Bacteria</taxon>
        <taxon>Bacillati</taxon>
        <taxon>Bacillota</taxon>
        <taxon>Bacilli</taxon>
        <taxon>Lactobacillales</taxon>
        <taxon>Lactobacillaceae</taxon>
        <taxon>Companilactobacillus</taxon>
    </lineage>
</organism>
<reference evidence="2" key="2">
    <citation type="submission" date="2019-02" db="EMBL/GenBank/DDBJ databases">
        <authorList>
            <person name="Buron G."/>
            <person name="Chaylann A."/>
            <person name="Dolejs I."/>
            <person name="Forster J."/>
            <person name="Miks M.H."/>
        </authorList>
    </citation>
    <scope>NUCLEOTIDE SEQUENCE</scope>
    <source>
        <strain evidence="2">ATCC 29644</strain>
    </source>
</reference>
<accession>A0A4R5NDM8</accession>
<proteinExistence type="predicted"/>
<dbReference type="AlphaFoldDB" id="A0A4R5NDM8"/>
<name>A0A4R5NDM8_9LACO</name>
<sequence length="112" mass="13213">MKSQQIWIVKLNNKNDKLNQIMHKNLSYFFLTNQESQLLKDETLTDIPLNNHDPKKVKYVVGVPEKTNLVVCLYRVSEENLEIKDDHFTWIVGKEVDRIPEFNDLEVGDKIQ</sequence>
<evidence type="ECO:0000313" key="1">
    <source>
        <dbReference type="EMBL" id="HJF86727.1"/>
    </source>
</evidence>
<keyword evidence="3" id="KW-1185">Reference proteome</keyword>